<feature type="transmembrane region" description="Helical" evidence="1">
    <location>
        <begin position="94"/>
        <end position="117"/>
    </location>
</feature>
<name>A0A2P8D8J1_9BACT</name>
<evidence type="ECO:0000313" key="3">
    <source>
        <dbReference type="Proteomes" id="UP000240572"/>
    </source>
</evidence>
<feature type="transmembrane region" description="Helical" evidence="1">
    <location>
        <begin position="184"/>
        <end position="204"/>
    </location>
</feature>
<dbReference type="PANTHER" id="PTHR37314">
    <property type="entry name" value="SLR0142 PROTEIN"/>
    <property type="match status" value="1"/>
</dbReference>
<dbReference type="AlphaFoldDB" id="A0A2P8D8J1"/>
<evidence type="ECO:0000313" key="2">
    <source>
        <dbReference type="EMBL" id="PSK93558.1"/>
    </source>
</evidence>
<keyword evidence="1" id="KW-0472">Membrane</keyword>
<dbReference type="Proteomes" id="UP000240572">
    <property type="component" value="Unassembled WGS sequence"/>
</dbReference>
<sequence>MFRHQGKTRTLSHNLKIASLLSFVAGIVNVAGFLAVQRLTTNITGHFTLFVDEVFKLHFWQGFLYFLYILSFFLGAFVSGVLTELVARKNERLIYVAPVVLESLVLLLVGILFPRLVTEHPDVIAFSLLFAMGLQNSLVTALSNAAVRTTHLTGLFTDLGIELSQLFFYRSAEQKQKLGSSIRLRLRVISFFFTGGITGGLLYARINLHALLIGSALLVLGLVYDHVKFRVIQLKRKRKTTSKTRTAD</sequence>
<feature type="transmembrane region" description="Helical" evidence="1">
    <location>
        <begin position="59"/>
        <end position="82"/>
    </location>
</feature>
<accession>A0A2P8D8J1</accession>
<protein>
    <submittedName>
        <fullName evidence="2">Uncharacterized membrane protein YoaK (UPF0700 family)</fullName>
    </submittedName>
</protein>
<dbReference type="Pfam" id="PF06912">
    <property type="entry name" value="DUF1275"/>
    <property type="match status" value="1"/>
</dbReference>
<evidence type="ECO:0000256" key="1">
    <source>
        <dbReference type="SAM" id="Phobius"/>
    </source>
</evidence>
<reference evidence="2 3" key="1">
    <citation type="submission" date="2018-03" db="EMBL/GenBank/DDBJ databases">
        <title>Genomic Encyclopedia of Type Strains, Phase III (KMG-III): the genomes of soil and plant-associated and newly described type strains.</title>
        <authorList>
            <person name="Whitman W."/>
        </authorList>
    </citation>
    <scope>NUCLEOTIDE SEQUENCE [LARGE SCALE GENOMIC DNA]</scope>
    <source>
        <strain evidence="2 3">CGMCC 1.12700</strain>
    </source>
</reference>
<proteinExistence type="predicted"/>
<dbReference type="PANTHER" id="PTHR37314:SF4">
    <property type="entry name" value="UPF0700 TRANSMEMBRANE PROTEIN YOAK"/>
    <property type="match status" value="1"/>
</dbReference>
<dbReference type="OrthoDB" id="270162at2"/>
<keyword evidence="1" id="KW-0812">Transmembrane</keyword>
<comment type="caution">
    <text evidence="2">The sequence shown here is derived from an EMBL/GenBank/DDBJ whole genome shotgun (WGS) entry which is preliminary data.</text>
</comment>
<keyword evidence="3" id="KW-1185">Reference proteome</keyword>
<feature type="transmembrane region" description="Helical" evidence="1">
    <location>
        <begin position="123"/>
        <end position="142"/>
    </location>
</feature>
<keyword evidence="1" id="KW-1133">Transmembrane helix</keyword>
<organism evidence="2 3">
    <name type="scientific">Taibaiella chishuiensis</name>
    <dbReference type="NCBI Taxonomy" id="1434707"/>
    <lineage>
        <taxon>Bacteria</taxon>
        <taxon>Pseudomonadati</taxon>
        <taxon>Bacteroidota</taxon>
        <taxon>Chitinophagia</taxon>
        <taxon>Chitinophagales</taxon>
        <taxon>Chitinophagaceae</taxon>
        <taxon>Taibaiella</taxon>
    </lineage>
</organism>
<gene>
    <name evidence="2" type="ORF">B0I18_102528</name>
</gene>
<dbReference type="InterPro" id="IPR010699">
    <property type="entry name" value="DUF1275"/>
</dbReference>
<feature type="transmembrane region" description="Helical" evidence="1">
    <location>
        <begin position="20"/>
        <end position="39"/>
    </location>
</feature>
<feature type="transmembrane region" description="Helical" evidence="1">
    <location>
        <begin position="210"/>
        <end position="227"/>
    </location>
</feature>
<dbReference type="EMBL" id="PYGD01000002">
    <property type="protein sequence ID" value="PSK93558.1"/>
    <property type="molecule type" value="Genomic_DNA"/>
</dbReference>
<dbReference type="RefSeq" id="WP_106522553.1">
    <property type="nucleotide sequence ID" value="NZ_PYGD01000002.1"/>
</dbReference>